<accession>A0A561WB82</accession>
<evidence type="ECO:0000313" key="2">
    <source>
        <dbReference type="EMBL" id="TWG21126.1"/>
    </source>
</evidence>
<evidence type="ECO:0000313" key="3">
    <source>
        <dbReference type="Proteomes" id="UP000320239"/>
    </source>
</evidence>
<organism evidence="2 3">
    <name type="scientific">Actinoplanes teichomyceticus</name>
    <dbReference type="NCBI Taxonomy" id="1867"/>
    <lineage>
        <taxon>Bacteria</taxon>
        <taxon>Bacillati</taxon>
        <taxon>Actinomycetota</taxon>
        <taxon>Actinomycetes</taxon>
        <taxon>Micromonosporales</taxon>
        <taxon>Micromonosporaceae</taxon>
        <taxon>Actinoplanes</taxon>
    </lineage>
</organism>
<dbReference type="OrthoDB" id="3381842at2"/>
<protein>
    <submittedName>
        <fullName evidence="2">Uncharacterized protein</fullName>
    </submittedName>
</protein>
<feature type="coiled-coil region" evidence="1">
    <location>
        <begin position="138"/>
        <end position="165"/>
    </location>
</feature>
<evidence type="ECO:0000256" key="1">
    <source>
        <dbReference type="SAM" id="Coils"/>
    </source>
</evidence>
<dbReference type="Proteomes" id="UP000320239">
    <property type="component" value="Unassembled WGS sequence"/>
</dbReference>
<keyword evidence="3" id="KW-1185">Reference proteome</keyword>
<name>A0A561WB82_ACTTI</name>
<sequence length="179" mass="18988">MADENATPDRVSSSYGIPVPIPGPVPVLFPGHAGAEMDNVYKSHVPEGVVAGANDAGARTEWDATSLQNAIGWLEAHGKWLNDLSVGMADIKDLMGGDAAAGGKSPLGGFAWAKRLAEKHTSLYGSTETAIKKLSDDLYAAARALKNVKDNYDRAEERNALTAMDMQKIFADVARSPYA</sequence>
<dbReference type="EMBL" id="VIWY01000003">
    <property type="protein sequence ID" value="TWG21126.1"/>
    <property type="molecule type" value="Genomic_DNA"/>
</dbReference>
<keyword evidence="1" id="KW-0175">Coiled coil</keyword>
<gene>
    <name evidence="2" type="ORF">FHX34_103656</name>
</gene>
<comment type="caution">
    <text evidence="2">The sequence shown here is derived from an EMBL/GenBank/DDBJ whole genome shotgun (WGS) entry which is preliminary data.</text>
</comment>
<dbReference type="AlphaFoldDB" id="A0A561WB82"/>
<proteinExistence type="predicted"/>
<reference evidence="2 3" key="1">
    <citation type="submission" date="2019-06" db="EMBL/GenBank/DDBJ databases">
        <title>Sequencing the genomes of 1000 actinobacteria strains.</title>
        <authorList>
            <person name="Klenk H.-P."/>
        </authorList>
    </citation>
    <scope>NUCLEOTIDE SEQUENCE [LARGE SCALE GENOMIC DNA]</scope>
    <source>
        <strain evidence="2 3">DSM 43866</strain>
    </source>
</reference>
<dbReference type="RefSeq" id="WP_122979794.1">
    <property type="nucleotide sequence ID" value="NZ_BOMX01000116.1"/>
</dbReference>